<dbReference type="EMBL" id="JADIMJ010000025">
    <property type="protein sequence ID" value="MBO8453374.1"/>
    <property type="molecule type" value="Genomic_DNA"/>
</dbReference>
<protein>
    <submittedName>
        <fullName evidence="1">Glycosyltransferase family 2 protein</fullName>
    </submittedName>
</protein>
<reference evidence="1" key="2">
    <citation type="journal article" date="2021" name="PeerJ">
        <title>Extensive microbial diversity within the chicken gut microbiome revealed by metagenomics and culture.</title>
        <authorList>
            <person name="Gilroy R."/>
            <person name="Ravi A."/>
            <person name="Getino M."/>
            <person name="Pursley I."/>
            <person name="Horton D.L."/>
            <person name="Alikhan N.F."/>
            <person name="Baker D."/>
            <person name="Gharbi K."/>
            <person name="Hall N."/>
            <person name="Watson M."/>
            <person name="Adriaenssens E.M."/>
            <person name="Foster-Nyarko E."/>
            <person name="Jarju S."/>
            <person name="Secka A."/>
            <person name="Antonio M."/>
            <person name="Oren A."/>
            <person name="Chaudhuri R.R."/>
            <person name="La Ragione R."/>
            <person name="Hildebrand F."/>
            <person name="Pallen M.J."/>
        </authorList>
    </citation>
    <scope>NUCLEOTIDE SEQUENCE</scope>
    <source>
        <strain evidence="1">F1-3629</strain>
    </source>
</reference>
<dbReference type="Pfam" id="PF13704">
    <property type="entry name" value="Glyco_tranf_2_4"/>
    <property type="match status" value="1"/>
</dbReference>
<comment type="caution">
    <text evidence="1">The sequence shown here is derived from an EMBL/GenBank/DDBJ whole genome shotgun (WGS) entry which is preliminary data.</text>
</comment>
<dbReference type="AlphaFoldDB" id="A0A940DM68"/>
<dbReference type="Proteomes" id="UP000771749">
    <property type="component" value="Unassembled WGS sequence"/>
</dbReference>
<evidence type="ECO:0000313" key="2">
    <source>
        <dbReference type="Proteomes" id="UP000771749"/>
    </source>
</evidence>
<organism evidence="1 2">
    <name type="scientific">Candidatus Cryptobacteroides gallistercoris</name>
    <dbReference type="NCBI Taxonomy" id="2840765"/>
    <lineage>
        <taxon>Bacteria</taxon>
        <taxon>Pseudomonadati</taxon>
        <taxon>Bacteroidota</taxon>
        <taxon>Bacteroidia</taxon>
        <taxon>Bacteroidales</taxon>
        <taxon>Candidatus Cryptobacteroides</taxon>
    </lineage>
</organism>
<sequence>MALKKICALTMARNDEFFLRRWVSYYGKELGMENLYVFLDGKDQPLPDWCPGVHVTACEKIQGKVVDLDRRRLEFLSDQAGILFSEYDMVIGTDADEFLIADPRLGVGLAEYLSASGCSSSLSGLGIDVGQNMSCEGAIDSSEPFLNQRRYALIGTRYTKPSVIARPLRWGSGFHRIKGHDFHIAKGLYLFHFGYLDMKRIEERFNDKDRIAGGWSRHLAKRARTIRLVSRKKARDWDKWTSAARILQTFIRPPYAWNKPAMLNMEIVVKIPDRFKNIV</sequence>
<accession>A0A940DM68</accession>
<name>A0A940DM68_9BACT</name>
<reference evidence="1" key="1">
    <citation type="submission" date="2020-10" db="EMBL/GenBank/DDBJ databases">
        <authorList>
            <person name="Gilroy R."/>
        </authorList>
    </citation>
    <scope>NUCLEOTIDE SEQUENCE</scope>
    <source>
        <strain evidence="1">F1-3629</strain>
    </source>
</reference>
<proteinExistence type="predicted"/>
<gene>
    <name evidence="1" type="ORF">IAC07_01470</name>
</gene>
<evidence type="ECO:0000313" key="1">
    <source>
        <dbReference type="EMBL" id="MBO8453374.1"/>
    </source>
</evidence>